<feature type="compositionally biased region" description="Low complexity" evidence="1">
    <location>
        <begin position="109"/>
        <end position="123"/>
    </location>
</feature>
<feature type="compositionally biased region" description="Low complexity" evidence="1">
    <location>
        <begin position="62"/>
        <end position="82"/>
    </location>
</feature>
<evidence type="ECO:0000313" key="3">
    <source>
        <dbReference type="Proteomes" id="UP000246464"/>
    </source>
</evidence>
<dbReference type="PANTHER" id="PTHR15225">
    <property type="entry name" value="INTERFERON-INDUCED PROTEIN 35/NMI N-MYC/STAT INTERACTING PROTEIN"/>
    <property type="match status" value="1"/>
</dbReference>
<protein>
    <submittedName>
        <fullName evidence="2">Uncharacterized protein</fullName>
    </submittedName>
</protein>
<feature type="compositionally biased region" description="Basic and acidic residues" evidence="1">
    <location>
        <begin position="328"/>
        <end position="342"/>
    </location>
</feature>
<reference evidence="2 3" key="1">
    <citation type="submission" date="2017-12" db="EMBL/GenBank/DDBJ databases">
        <title>Integrating genomic resources of turbot (Scophthalmus maximus) in depth evaluation of genetic and physical mapping variation across individuals.</title>
        <authorList>
            <person name="Martinez P."/>
        </authorList>
    </citation>
    <scope>NUCLEOTIDE SEQUENCE [LARGE SCALE GENOMIC DNA]</scope>
</reference>
<feature type="compositionally biased region" description="Basic and acidic residues" evidence="1">
    <location>
        <begin position="358"/>
        <end position="375"/>
    </location>
</feature>
<feature type="compositionally biased region" description="Basic and acidic residues" evidence="1">
    <location>
        <begin position="95"/>
        <end position="105"/>
    </location>
</feature>
<sequence>MDFPVEATVHLHVFRDETKVRELLRSHDFVVTDLDRQRVCVKGSFLKLKAAKARLEELLNSQNQAEPAAQSSSSPVSSGAISRYRTDNSPVSGGDRGRAGSRDKPPQASPSSPGTSASWSNTSYGHSTSSKYRAPLSPGADQSASFRRGQESFVVDADVFRYARRLRKKDIDTILENHNVEIAAREFADSCTVTLLGKSARTAAGKLQSLLDNLSKSLRTQEVPLKDMDREGRALLKRPQRDSAYNSVLVCEMNDRLRLIGSSGQTYELKQKLLGAPAGQSRRAAGTFEKGPGRRSSSLPPASRRNPGREGGAAANPSPVAGYSPSKYQDDRQEGAKPEREAGAGAARSGARRRPKASKGEERPGGFVRETENKSKPPGFKGLLVCTKDIKQMFKDLRK</sequence>
<keyword evidence="3" id="KW-1185">Reference proteome</keyword>
<accession>A0A2U9CZJ2</accession>
<name>A0A2U9CZJ2_SCOMX</name>
<dbReference type="EMBL" id="CP026264">
    <property type="protein sequence ID" value="AWP21460.1"/>
    <property type="molecule type" value="Genomic_DNA"/>
</dbReference>
<dbReference type="Proteomes" id="UP000246464">
    <property type="component" value="Chromosome 22"/>
</dbReference>
<feature type="region of interest" description="Disordered" evidence="1">
    <location>
        <begin position="62"/>
        <end position="147"/>
    </location>
</feature>
<proteinExistence type="predicted"/>
<dbReference type="AlphaFoldDB" id="A0A2U9CZJ2"/>
<gene>
    <name evidence="2" type="ORF">SMAX5B_015872</name>
</gene>
<dbReference type="PANTHER" id="PTHR15225:SF8">
    <property type="entry name" value="RNA-BINDING PROTEIN 43"/>
    <property type="match status" value="1"/>
</dbReference>
<organism evidence="2 3">
    <name type="scientific">Scophthalmus maximus</name>
    <name type="common">Turbot</name>
    <name type="synonym">Psetta maxima</name>
    <dbReference type="NCBI Taxonomy" id="52904"/>
    <lineage>
        <taxon>Eukaryota</taxon>
        <taxon>Metazoa</taxon>
        <taxon>Chordata</taxon>
        <taxon>Craniata</taxon>
        <taxon>Vertebrata</taxon>
        <taxon>Euteleostomi</taxon>
        <taxon>Actinopterygii</taxon>
        <taxon>Neopterygii</taxon>
        <taxon>Teleostei</taxon>
        <taxon>Neoteleostei</taxon>
        <taxon>Acanthomorphata</taxon>
        <taxon>Carangaria</taxon>
        <taxon>Pleuronectiformes</taxon>
        <taxon>Pleuronectoidei</taxon>
        <taxon>Scophthalmidae</taxon>
        <taxon>Scophthalmus</taxon>
    </lineage>
</organism>
<evidence type="ECO:0000313" key="2">
    <source>
        <dbReference type="EMBL" id="AWP21460.1"/>
    </source>
</evidence>
<feature type="compositionally biased region" description="Low complexity" evidence="1">
    <location>
        <begin position="294"/>
        <end position="305"/>
    </location>
</feature>
<feature type="region of interest" description="Disordered" evidence="1">
    <location>
        <begin position="273"/>
        <end position="382"/>
    </location>
</feature>
<evidence type="ECO:0000256" key="1">
    <source>
        <dbReference type="SAM" id="MobiDB-lite"/>
    </source>
</evidence>